<gene>
    <name evidence="4" type="ORF">EJ104_02285</name>
</gene>
<dbReference type="PANTHER" id="PTHR36933">
    <property type="entry name" value="SLL0788 PROTEIN"/>
    <property type="match status" value="1"/>
</dbReference>
<dbReference type="AlphaFoldDB" id="A0A3S0IC88"/>
<name>A0A3S0IC88_9DEIO</name>
<proteinExistence type="predicted"/>
<feature type="chain" id="PRO_5018754135" evidence="2">
    <location>
        <begin position="19"/>
        <end position="197"/>
    </location>
</feature>
<organism evidence="4 5">
    <name type="scientific">Deinococcus radiophilus</name>
    <dbReference type="NCBI Taxonomy" id="32062"/>
    <lineage>
        <taxon>Bacteria</taxon>
        <taxon>Thermotogati</taxon>
        <taxon>Deinococcota</taxon>
        <taxon>Deinococci</taxon>
        <taxon>Deinococcales</taxon>
        <taxon>Deinococcaceae</taxon>
        <taxon>Deinococcus</taxon>
    </lineage>
</organism>
<dbReference type="Proteomes" id="UP000277766">
    <property type="component" value="Unassembled WGS sequence"/>
</dbReference>
<dbReference type="InterPro" id="IPR005183">
    <property type="entry name" value="DUF305_CopM-like"/>
</dbReference>
<protein>
    <submittedName>
        <fullName evidence="4">DUF305 domain-containing protein</fullName>
    </submittedName>
</protein>
<evidence type="ECO:0000259" key="3">
    <source>
        <dbReference type="Pfam" id="PF03713"/>
    </source>
</evidence>
<sequence>MKLPLSILLTSLSLMACAGPTDTTTQPDQTTTSTATADQTAHDHSAANTGLEGLRGEDFDRAFLSMMVAHHQGALEMSRPALQSADPHVRGWAENITAAQEQEIAQMTTLLESLGGLDEEMAAPMRNEMSEMAGHVQHAEDPDRAFVEGMIPHHQSALDMARLAEGRSENPEVLALAQDIVTTQQREIDEFEAYLAQ</sequence>
<comment type="caution">
    <text evidence="4">The sequence shown here is derived from an EMBL/GenBank/DDBJ whole genome shotgun (WGS) entry which is preliminary data.</text>
</comment>
<evidence type="ECO:0000256" key="2">
    <source>
        <dbReference type="SAM" id="SignalP"/>
    </source>
</evidence>
<evidence type="ECO:0000256" key="1">
    <source>
        <dbReference type="SAM" id="MobiDB-lite"/>
    </source>
</evidence>
<dbReference type="OrthoDB" id="8603558at2"/>
<keyword evidence="2" id="KW-0732">Signal</keyword>
<reference evidence="4 5" key="1">
    <citation type="submission" date="2018-12" db="EMBL/GenBank/DDBJ databases">
        <title>Deinococcus radiophilus ATCC 27603 genome sequencing and assembly.</title>
        <authorList>
            <person name="Maclea K.S."/>
            <person name="Maynard C.R."/>
        </authorList>
    </citation>
    <scope>NUCLEOTIDE SEQUENCE [LARGE SCALE GENOMIC DNA]</scope>
    <source>
        <strain evidence="4 5">ATCC 27603</strain>
    </source>
</reference>
<evidence type="ECO:0000313" key="5">
    <source>
        <dbReference type="Proteomes" id="UP000277766"/>
    </source>
</evidence>
<dbReference type="Pfam" id="PF03713">
    <property type="entry name" value="DUF305"/>
    <property type="match status" value="1"/>
</dbReference>
<feature type="domain" description="DUF305" evidence="3">
    <location>
        <begin position="83"/>
        <end position="195"/>
    </location>
</feature>
<keyword evidence="5" id="KW-1185">Reference proteome</keyword>
<dbReference type="EMBL" id="RXPE01000002">
    <property type="protein sequence ID" value="RTR30347.1"/>
    <property type="molecule type" value="Genomic_DNA"/>
</dbReference>
<evidence type="ECO:0000313" key="4">
    <source>
        <dbReference type="EMBL" id="RTR30347.1"/>
    </source>
</evidence>
<accession>A0A3S0IC88</accession>
<dbReference type="RefSeq" id="WP_126351128.1">
    <property type="nucleotide sequence ID" value="NZ_CP086380.1"/>
</dbReference>
<feature type="compositionally biased region" description="Low complexity" evidence="1">
    <location>
        <begin position="20"/>
        <end position="39"/>
    </location>
</feature>
<dbReference type="PROSITE" id="PS51257">
    <property type="entry name" value="PROKAR_LIPOPROTEIN"/>
    <property type="match status" value="1"/>
</dbReference>
<dbReference type="InterPro" id="IPR012347">
    <property type="entry name" value="Ferritin-like"/>
</dbReference>
<feature type="signal peptide" evidence="2">
    <location>
        <begin position="1"/>
        <end position="18"/>
    </location>
</feature>
<feature type="region of interest" description="Disordered" evidence="1">
    <location>
        <begin position="20"/>
        <end position="44"/>
    </location>
</feature>
<dbReference type="PANTHER" id="PTHR36933:SF1">
    <property type="entry name" value="SLL0788 PROTEIN"/>
    <property type="match status" value="1"/>
</dbReference>
<dbReference type="Gene3D" id="1.20.1260.10">
    <property type="match status" value="1"/>
</dbReference>